<evidence type="ECO:0000256" key="6">
    <source>
        <dbReference type="SAM" id="MobiDB-lite"/>
    </source>
</evidence>
<keyword evidence="5" id="KW-0393">Immunoglobulin domain</keyword>
<dbReference type="PROSITE" id="PS50835">
    <property type="entry name" value="IG_LIKE"/>
    <property type="match status" value="1"/>
</dbReference>
<keyword evidence="2 7" id="KW-0472">Membrane</keyword>
<keyword evidence="7" id="KW-1133">Transmembrane helix</keyword>
<evidence type="ECO:0000313" key="10">
    <source>
        <dbReference type="EnsemblMetazoa" id="XP_038068984.1"/>
    </source>
</evidence>
<evidence type="ECO:0000256" key="5">
    <source>
        <dbReference type="ARBA" id="ARBA00023319"/>
    </source>
</evidence>
<evidence type="ECO:0000313" key="11">
    <source>
        <dbReference type="Proteomes" id="UP000887568"/>
    </source>
</evidence>
<feature type="compositionally biased region" description="Basic and acidic residues" evidence="6">
    <location>
        <begin position="620"/>
        <end position="682"/>
    </location>
</feature>
<dbReference type="Pfam" id="PF08205">
    <property type="entry name" value="C2-set_2"/>
    <property type="match status" value="1"/>
</dbReference>
<dbReference type="GeneID" id="119738253"/>
<dbReference type="Proteomes" id="UP000887568">
    <property type="component" value="Unplaced"/>
</dbReference>
<dbReference type="InterPro" id="IPR013162">
    <property type="entry name" value="CD80_C2-set"/>
</dbReference>
<proteinExistence type="predicted"/>
<keyword evidence="3" id="KW-1015">Disulfide bond</keyword>
<feature type="domain" description="Ig-like" evidence="9">
    <location>
        <begin position="161"/>
        <end position="295"/>
    </location>
</feature>
<organism evidence="10 11">
    <name type="scientific">Patiria miniata</name>
    <name type="common">Bat star</name>
    <name type="synonym">Asterina miniata</name>
    <dbReference type="NCBI Taxonomy" id="46514"/>
    <lineage>
        <taxon>Eukaryota</taxon>
        <taxon>Metazoa</taxon>
        <taxon>Echinodermata</taxon>
        <taxon>Eleutherozoa</taxon>
        <taxon>Asterozoa</taxon>
        <taxon>Asteroidea</taxon>
        <taxon>Valvatacea</taxon>
        <taxon>Valvatida</taxon>
        <taxon>Asterinidae</taxon>
        <taxon>Patiria</taxon>
    </lineage>
</organism>
<keyword evidence="7" id="KW-0812">Transmembrane</keyword>
<feature type="transmembrane region" description="Helical" evidence="7">
    <location>
        <begin position="387"/>
        <end position="413"/>
    </location>
</feature>
<evidence type="ECO:0000256" key="2">
    <source>
        <dbReference type="ARBA" id="ARBA00023136"/>
    </source>
</evidence>
<evidence type="ECO:0000259" key="9">
    <source>
        <dbReference type="PROSITE" id="PS50835"/>
    </source>
</evidence>
<feature type="chain" id="PRO_5037295343" description="Ig-like domain-containing protein" evidence="8">
    <location>
        <begin position="21"/>
        <end position="740"/>
    </location>
</feature>
<keyword evidence="4" id="KW-0325">Glycoprotein</keyword>
<comment type="subcellular location">
    <subcellularLocation>
        <location evidence="1">Membrane</location>
        <topology evidence="1">Single-pass type I membrane protein</topology>
    </subcellularLocation>
</comment>
<feature type="signal peptide" evidence="8">
    <location>
        <begin position="1"/>
        <end position="20"/>
    </location>
</feature>
<feature type="compositionally biased region" description="Basic and acidic residues" evidence="6">
    <location>
        <begin position="512"/>
        <end position="533"/>
    </location>
</feature>
<sequence>MAHWMTVVLCTVLVAWDANGQAIVVQPVDAKGTEGVTSYLNMDVEVSNLNQVTQVMAIRRESAVIIDGLIKREDAFTSLGLDSDKYSVSETINSDTTTIEYRLELSNPTRVDSAEFTFIVCRRLTPGGCNVNAVQLASNTASFTVNYVPGVAYPNCTSDGPQLPMGSLGDGDGERVTLGTPTVLSCLSEIGQPPVQLTWEKNGTGVSTENENAGVYRYGKHTFTPSLGDEGEVFVCNMTPGLTGPDYLSRTCVLGINVVSTPAVEITYEDTKGYIIVGSTVVFTCSATTETSTVNATTWTVPEELQNTTDRYEINDEQFTFTLKQVELVDNGVNLTCMVIDNEGMEGSRAVTLQVIDAADLPTDPVTVPTAPAIIPTPTTTKQPEDYTAIIIGSLFGGLLLILLVGMVILFYWRKKAEKKPKPVDHPSHNAKQTAKPPSTGLSSKNYESKTTVTRQHGATVNEEQLSHDQDVLGYNDPDVVPRGSRLNSPVRGDSLEKQRAAPSRTLYENVPLKDRHPATTHDKYRYDTDYDRPGYNYDDGVFIDSGYPEKGSHHDAETGEDRYPDHHRYDDDSDRPPSDVASYNYDNRGYDGKYEDEHSRDGRYDDRYGDYNDKSWPSDADHKHTYDDRAYDDRAYDQEPYSRDDGSYEDGYRRDSYDKQYDDRYRDYGKPDYDQNDRGGDPYRPSNDDEGSYGRRTPSDYSEQESYSGSYEPTADRYDNNSGMYTLQHDDYDDNPSYV</sequence>
<dbReference type="SUPFAM" id="SSF48726">
    <property type="entry name" value="Immunoglobulin"/>
    <property type="match status" value="2"/>
</dbReference>
<dbReference type="AlphaFoldDB" id="A0A914AZN3"/>
<dbReference type="Gene3D" id="2.60.40.10">
    <property type="entry name" value="Immunoglobulins"/>
    <property type="match status" value="2"/>
</dbReference>
<dbReference type="RefSeq" id="XP_038068984.1">
    <property type="nucleotide sequence ID" value="XM_038213056.1"/>
</dbReference>
<evidence type="ECO:0000256" key="8">
    <source>
        <dbReference type="SAM" id="SignalP"/>
    </source>
</evidence>
<feature type="compositionally biased region" description="Basic and acidic residues" evidence="6">
    <location>
        <begin position="551"/>
        <end position="578"/>
    </location>
</feature>
<dbReference type="InterPro" id="IPR036179">
    <property type="entry name" value="Ig-like_dom_sf"/>
</dbReference>
<dbReference type="GO" id="GO:0016020">
    <property type="term" value="C:membrane"/>
    <property type="evidence" value="ECO:0007669"/>
    <property type="project" value="UniProtKB-SubCell"/>
</dbReference>
<protein>
    <recommendedName>
        <fullName evidence="9">Ig-like domain-containing protein</fullName>
    </recommendedName>
</protein>
<keyword evidence="11" id="KW-1185">Reference proteome</keyword>
<dbReference type="InterPro" id="IPR051275">
    <property type="entry name" value="Cell_adhesion_signaling"/>
</dbReference>
<dbReference type="InterPro" id="IPR013783">
    <property type="entry name" value="Ig-like_fold"/>
</dbReference>
<feature type="compositionally biased region" description="Low complexity" evidence="6">
    <location>
        <begin position="700"/>
        <end position="713"/>
    </location>
</feature>
<evidence type="ECO:0000256" key="3">
    <source>
        <dbReference type="ARBA" id="ARBA00023157"/>
    </source>
</evidence>
<feature type="region of interest" description="Disordered" evidence="6">
    <location>
        <begin position="420"/>
        <end position="740"/>
    </location>
</feature>
<reference evidence="10" key="1">
    <citation type="submission" date="2022-11" db="UniProtKB">
        <authorList>
            <consortium name="EnsemblMetazoa"/>
        </authorList>
    </citation>
    <scope>IDENTIFICATION</scope>
</reference>
<dbReference type="PANTHER" id="PTHR11640">
    <property type="entry name" value="NEPHRIN"/>
    <property type="match status" value="1"/>
</dbReference>
<feature type="compositionally biased region" description="Basic and acidic residues" evidence="6">
    <location>
        <begin position="589"/>
        <end position="614"/>
    </location>
</feature>
<dbReference type="OrthoDB" id="10028801at2759"/>
<keyword evidence="8" id="KW-0732">Signal</keyword>
<dbReference type="InterPro" id="IPR007110">
    <property type="entry name" value="Ig-like_dom"/>
</dbReference>
<name>A0A914AZN3_PATMI</name>
<accession>A0A914AZN3</accession>
<dbReference type="EnsemblMetazoa" id="XM_038213056.1">
    <property type="protein sequence ID" value="XP_038068984.1"/>
    <property type="gene ID" value="LOC119738253"/>
</dbReference>
<evidence type="ECO:0000256" key="7">
    <source>
        <dbReference type="SAM" id="Phobius"/>
    </source>
</evidence>
<dbReference type="OMA" id="YPNCTSD"/>
<feature type="compositionally biased region" description="Polar residues" evidence="6">
    <location>
        <begin position="430"/>
        <end position="464"/>
    </location>
</feature>
<evidence type="ECO:0000256" key="4">
    <source>
        <dbReference type="ARBA" id="ARBA00023180"/>
    </source>
</evidence>
<evidence type="ECO:0000256" key="1">
    <source>
        <dbReference type="ARBA" id="ARBA00004479"/>
    </source>
</evidence>